<dbReference type="Gene3D" id="3.40.50.10330">
    <property type="entry name" value="Probable inorganic polyphosphate/atp-NAD kinase, domain 1"/>
    <property type="match status" value="1"/>
</dbReference>
<dbReference type="STRING" id="397948.Cmaq_0436"/>
<comment type="similarity">
    <text evidence="8">Belongs to the NAD kinase family.</text>
</comment>
<dbReference type="Proteomes" id="UP000001137">
    <property type="component" value="Chromosome"/>
</dbReference>
<dbReference type="GO" id="GO:0005737">
    <property type="term" value="C:cytoplasm"/>
    <property type="evidence" value="ECO:0007669"/>
    <property type="project" value="UniProtKB-SubCell"/>
</dbReference>
<keyword evidence="5 8" id="KW-0067">ATP-binding</keyword>
<feature type="binding site" evidence="8">
    <location>
        <position position="64"/>
    </location>
    <ligand>
        <name>NAD(+)</name>
        <dbReference type="ChEBI" id="CHEBI:57540"/>
    </ligand>
</feature>
<dbReference type="GeneID" id="5709903"/>
<name>A8MBT8_CALMQ</name>
<feature type="binding site" evidence="8">
    <location>
        <position position="140"/>
    </location>
    <ligand>
        <name>NAD(+)</name>
        <dbReference type="ChEBI" id="CHEBI:57540"/>
    </ligand>
</feature>
<dbReference type="HOGENOM" id="CLU_008831_0_0_2"/>
<keyword evidence="10" id="KW-1185">Reference proteome</keyword>
<evidence type="ECO:0000256" key="6">
    <source>
        <dbReference type="ARBA" id="ARBA00022857"/>
    </source>
</evidence>
<dbReference type="RefSeq" id="WP_012185501.1">
    <property type="nucleotide sequence ID" value="NC_009954.1"/>
</dbReference>
<keyword evidence="1 8" id="KW-0963">Cytoplasm</keyword>
<reference evidence="9 10" key="1">
    <citation type="submission" date="2007-10" db="EMBL/GenBank/DDBJ databases">
        <title>Complete sequence of Caldivirga maquilingensis IC-167.</title>
        <authorList>
            <consortium name="US DOE Joint Genome Institute"/>
            <person name="Copeland A."/>
            <person name="Lucas S."/>
            <person name="Lapidus A."/>
            <person name="Barry K."/>
            <person name="Glavina del Rio T."/>
            <person name="Dalin E."/>
            <person name="Tice H."/>
            <person name="Pitluck S."/>
            <person name="Saunders E."/>
            <person name="Brettin T."/>
            <person name="Bruce D."/>
            <person name="Detter J.C."/>
            <person name="Han C."/>
            <person name="Schmutz J."/>
            <person name="Larimer F."/>
            <person name="Land M."/>
            <person name="Hauser L."/>
            <person name="Kyrpides N."/>
            <person name="Ivanova N."/>
            <person name="Biddle J.F."/>
            <person name="Zhang Z."/>
            <person name="Fitz-Gibbon S.T."/>
            <person name="Lowe T.M."/>
            <person name="Saltikov C."/>
            <person name="House C.H."/>
            <person name="Richardson P."/>
        </authorList>
    </citation>
    <scope>NUCLEOTIDE SEQUENCE [LARGE SCALE GENOMIC DNA]</scope>
    <source>
        <strain evidence="10">ATCC 700844 / DSM 13496 / JCM 10307 / IC-167</strain>
    </source>
</reference>
<feature type="binding site" evidence="8">
    <location>
        <begin position="129"/>
        <end position="130"/>
    </location>
    <ligand>
        <name>NAD(+)</name>
        <dbReference type="ChEBI" id="CHEBI:57540"/>
    </ligand>
</feature>
<evidence type="ECO:0000256" key="8">
    <source>
        <dbReference type="HAMAP-Rule" id="MF_00361"/>
    </source>
</evidence>
<dbReference type="eggNOG" id="arCOG01348">
    <property type="taxonomic scope" value="Archaea"/>
</dbReference>
<dbReference type="InterPro" id="IPR002504">
    <property type="entry name" value="NADK"/>
</dbReference>
<evidence type="ECO:0000313" key="9">
    <source>
        <dbReference type="EMBL" id="ABW01281.1"/>
    </source>
</evidence>
<feature type="active site" description="Proton acceptor" evidence="8">
    <location>
        <position position="59"/>
    </location>
</feature>
<dbReference type="GO" id="GO:0006741">
    <property type="term" value="P:NADP+ biosynthetic process"/>
    <property type="evidence" value="ECO:0007669"/>
    <property type="project" value="UniProtKB-UniRule"/>
</dbReference>
<keyword evidence="4 8" id="KW-0418">Kinase</keyword>
<keyword evidence="6 8" id="KW-0521">NADP</keyword>
<keyword evidence="2 8" id="KW-0808">Transferase</keyword>
<comment type="catalytic activity">
    <reaction evidence="8">
        <text>NAD(+) + ATP = ADP + NADP(+) + H(+)</text>
        <dbReference type="Rhea" id="RHEA:18629"/>
        <dbReference type="ChEBI" id="CHEBI:15378"/>
        <dbReference type="ChEBI" id="CHEBI:30616"/>
        <dbReference type="ChEBI" id="CHEBI:57540"/>
        <dbReference type="ChEBI" id="CHEBI:58349"/>
        <dbReference type="ChEBI" id="CHEBI:456216"/>
        <dbReference type="EC" id="2.7.1.23"/>
    </reaction>
</comment>
<dbReference type="Pfam" id="PF01513">
    <property type="entry name" value="NAD_kinase"/>
    <property type="match status" value="1"/>
</dbReference>
<dbReference type="SUPFAM" id="SSF111331">
    <property type="entry name" value="NAD kinase/diacylglycerol kinase-like"/>
    <property type="match status" value="1"/>
</dbReference>
<feature type="binding site" evidence="8">
    <location>
        <position position="158"/>
    </location>
    <ligand>
        <name>NAD(+)</name>
        <dbReference type="ChEBI" id="CHEBI:57540"/>
    </ligand>
</feature>
<feature type="binding site" evidence="8">
    <location>
        <position position="195"/>
    </location>
    <ligand>
        <name>NAD(+)</name>
        <dbReference type="ChEBI" id="CHEBI:57540"/>
    </ligand>
</feature>
<dbReference type="EC" id="2.7.1.23" evidence="8"/>
<keyword evidence="3 8" id="KW-0547">Nucleotide-binding</keyword>
<comment type="cofactor">
    <cofactor evidence="8">
        <name>a divalent metal cation</name>
        <dbReference type="ChEBI" id="CHEBI:60240"/>
    </cofactor>
</comment>
<comment type="caution">
    <text evidence="8">Lacks conserved residue(s) required for the propagation of feature annotation.</text>
</comment>
<dbReference type="Gene3D" id="2.60.200.30">
    <property type="entry name" value="Probable inorganic polyphosphate/atp-NAD kinase, domain 2"/>
    <property type="match status" value="1"/>
</dbReference>
<dbReference type="EMBL" id="CP000852">
    <property type="protein sequence ID" value="ABW01281.1"/>
    <property type="molecule type" value="Genomic_DNA"/>
</dbReference>
<dbReference type="InterPro" id="IPR016064">
    <property type="entry name" value="NAD/diacylglycerol_kinase_sf"/>
</dbReference>
<dbReference type="HAMAP" id="MF_00361">
    <property type="entry name" value="NAD_kinase"/>
    <property type="match status" value="1"/>
</dbReference>
<evidence type="ECO:0000313" key="10">
    <source>
        <dbReference type="Proteomes" id="UP000001137"/>
    </source>
</evidence>
<evidence type="ECO:0000256" key="1">
    <source>
        <dbReference type="ARBA" id="ARBA00022490"/>
    </source>
</evidence>
<dbReference type="GO" id="GO:0019674">
    <property type="term" value="P:NAD+ metabolic process"/>
    <property type="evidence" value="ECO:0007669"/>
    <property type="project" value="InterPro"/>
</dbReference>
<comment type="subcellular location">
    <subcellularLocation>
        <location evidence="8">Cytoplasm</location>
    </subcellularLocation>
</comment>
<dbReference type="InterPro" id="IPR017438">
    <property type="entry name" value="ATP-NAD_kinase_N"/>
</dbReference>
<dbReference type="GO" id="GO:0046872">
    <property type="term" value="F:metal ion binding"/>
    <property type="evidence" value="ECO:0007669"/>
    <property type="project" value="UniProtKB-UniRule"/>
</dbReference>
<evidence type="ECO:0000256" key="3">
    <source>
        <dbReference type="ARBA" id="ARBA00022741"/>
    </source>
</evidence>
<organism evidence="9 10">
    <name type="scientific">Caldivirga maquilingensis (strain ATCC 700844 / DSM 13496 / JCM 10307 / IC-167)</name>
    <dbReference type="NCBI Taxonomy" id="397948"/>
    <lineage>
        <taxon>Archaea</taxon>
        <taxon>Thermoproteota</taxon>
        <taxon>Thermoprotei</taxon>
        <taxon>Thermoproteales</taxon>
        <taxon>Thermoproteaceae</taxon>
        <taxon>Caldivirga</taxon>
    </lineage>
</organism>
<dbReference type="PANTHER" id="PTHR20275">
    <property type="entry name" value="NAD KINASE"/>
    <property type="match status" value="1"/>
</dbReference>
<sequence>MRVGVYVGVPYGIDSVRQFLSKLISLTQGVQWLSVDDSVETLSRLEDSNVDMVIVFGGDGSLLRFIHTHPELMGKPILHVGAGRINFLSEVLVTEEPSSVLRVFKGDYYIDERELLSASFSNSKCYALNEIVVRCTDPGRMATISVTEEYGEELMSGRMDGLIVATPTGSTAYSLALGGPVVDYRVKSKLIVPIAPFSRTLVPIVHPYDVKIRVTSMDESYVICDGFIKGKAVNLLIEPWPERVKLVRLRRIMMYEKLRTRLLRP</sequence>
<dbReference type="KEGG" id="cma:Cmaq_0436"/>
<evidence type="ECO:0000256" key="2">
    <source>
        <dbReference type="ARBA" id="ARBA00022679"/>
    </source>
</evidence>
<evidence type="ECO:0000256" key="5">
    <source>
        <dbReference type="ARBA" id="ARBA00022840"/>
    </source>
</evidence>
<dbReference type="GO" id="GO:0003951">
    <property type="term" value="F:NAD+ kinase activity"/>
    <property type="evidence" value="ECO:0007669"/>
    <property type="project" value="UniProtKB-UniRule"/>
</dbReference>
<dbReference type="InterPro" id="IPR017437">
    <property type="entry name" value="ATP-NAD_kinase_PpnK-typ_C"/>
</dbReference>
<gene>
    <name evidence="8" type="primary">nadK</name>
    <name evidence="9" type="ordered locus">Cmaq_0436</name>
</gene>
<accession>A8MBT8</accession>
<feature type="binding site" evidence="8">
    <location>
        <position position="160"/>
    </location>
    <ligand>
        <name>NAD(+)</name>
        <dbReference type="ChEBI" id="CHEBI:57540"/>
    </ligand>
</feature>
<dbReference type="AlphaFoldDB" id="A8MBT8"/>
<dbReference type="PANTHER" id="PTHR20275:SF43">
    <property type="entry name" value="BIFUNCTIONAL NADP PHOSPHATASE_NAD KINASE"/>
    <property type="match status" value="1"/>
</dbReference>
<keyword evidence="7 8" id="KW-0520">NAD</keyword>
<evidence type="ECO:0000256" key="7">
    <source>
        <dbReference type="ARBA" id="ARBA00023027"/>
    </source>
</evidence>
<protein>
    <recommendedName>
        <fullName evidence="8">NAD kinase</fullName>
        <ecNumber evidence="8">2.7.1.23</ecNumber>
    </recommendedName>
    <alternativeName>
        <fullName evidence="8">ATP-dependent NAD kinase</fullName>
    </alternativeName>
</protein>
<feature type="binding site" evidence="8">
    <location>
        <begin position="59"/>
        <end position="60"/>
    </location>
    <ligand>
        <name>NAD(+)</name>
        <dbReference type="ChEBI" id="CHEBI:57540"/>
    </ligand>
</feature>
<dbReference type="GO" id="GO:0005524">
    <property type="term" value="F:ATP binding"/>
    <property type="evidence" value="ECO:0007669"/>
    <property type="project" value="UniProtKB-KW"/>
</dbReference>
<comment type="function">
    <text evidence="8">Involved in the regulation of the intracellular balance of NAD and NADP, and is a key enzyme in the biosynthesis of NADP. Catalyzes specifically the phosphorylation on 2'-hydroxyl of the adenosine moiety of NAD to yield NADP.</text>
</comment>
<proteinExistence type="inferred from homology"/>
<evidence type="ECO:0000256" key="4">
    <source>
        <dbReference type="ARBA" id="ARBA00022777"/>
    </source>
</evidence>
<dbReference type="Pfam" id="PF20143">
    <property type="entry name" value="NAD_kinase_C"/>
    <property type="match status" value="1"/>
</dbReference>
<dbReference type="OrthoDB" id="77798at2157"/>